<reference evidence="3 5" key="2">
    <citation type="submission" date="2018-12" db="EMBL/GenBank/DDBJ databases">
        <title>Legionella sp,whole genome shotgun sequence.</title>
        <authorList>
            <person name="Wu H."/>
        </authorList>
    </citation>
    <scope>NUCLEOTIDE SEQUENCE [LARGE SCALE GENOMIC DNA]</scope>
    <source>
        <strain evidence="3">Km489</strain>
        <strain evidence="5">km489</strain>
    </source>
</reference>
<proteinExistence type="predicted"/>
<accession>A0A317U7I8</accession>
<reference evidence="1 4" key="1">
    <citation type="submission" date="2018-05" db="EMBL/GenBank/DDBJ databases">
        <title>Legionella qingyii sp.nov., whole genome shotgun sequence.</title>
        <authorList>
            <person name="Wu H."/>
            <person name="Zhu Q."/>
            <person name="Hu C."/>
        </authorList>
    </citation>
    <scope>NUCLEOTIDE SEQUENCE [LARGE SCALE GENOMIC DNA]</scope>
    <source>
        <strain evidence="1 4">HEB18</strain>
    </source>
</reference>
<evidence type="ECO:0000313" key="2">
    <source>
        <dbReference type="EMBL" id="PWY57141.1"/>
    </source>
</evidence>
<dbReference type="EMBL" id="RZGX01000004">
    <property type="protein sequence ID" value="RUR25019.1"/>
    <property type="molecule type" value="Genomic_DNA"/>
</dbReference>
<dbReference type="OrthoDB" id="5647343at2"/>
<dbReference type="AlphaFoldDB" id="A0A317U7I8"/>
<comment type="caution">
    <text evidence="1">The sequence shown here is derived from an EMBL/GenBank/DDBJ whole genome shotgun (WGS) entry which is preliminary data.</text>
</comment>
<keyword evidence="5" id="KW-1185">Reference proteome</keyword>
<evidence type="ECO:0000313" key="3">
    <source>
        <dbReference type="EMBL" id="RUR25019.1"/>
    </source>
</evidence>
<evidence type="ECO:0000313" key="4">
    <source>
        <dbReference type="Proteomes" id="UP000247152"/>
    </source>
</evidence>
<sequence>MPHPLYEQLKSIILDDRLIYDEQYASEKLPCGLTNLQFAGLLLLVEYELPHKQKQDFKINPEVFHKPGIMNFVKLNAPIQFVSKCLS</sequence>
<dbReference type="EMBL" id="QHJG01000008">
    <property type="protein sequence ID" value="PWY56502.1"/>
    <property type="molecule type" value="Genomic_DNA"/>
</dbReference>
<dbReference type="Proteomes" id="UP000287374">
    <property type="component" value="Unassembled WGS sequence"/>
</dbReference>
<dbReference type="Proteomes" id="UP000247152">
    <property type="component" value="Unassembled WGS sequence"/>
</dbReference>
<gene>
    <name evidence="2" type="ORF">DGG96_02195</name>
    <name evidence="1" type="ORF">DGG96_06995</name>
    <name evidence="3" type="ORF">ELY20_04480</name>
</gene>
<protein>
    <submittedName>
        <fullName evidence="1">Uncharacterized protein</fullName>
    </submittedName>
</protein>
<evidence type="ECO:0000313" key="1">
    <source>
        <dbReference type="EMBL" id="PWY56502.1"/>
    </source>
</evidence>
<organism evidence="1 4">
    <name type="scientific">Legionella qingyii</name>
    <dbReference type="NCBI Taxonomy" id="2184757"/>
    <lineage>
        <taxon>Bacteria</taxon>
        <taxon>Pseudomonadati</taxon>
        <taxon>Pseudomonadota</taxon>
        <taxon>Gammaproteobacteria</taxon>
        <taxon>Legionellales</taxon>
        <taxon>Legionellaceae</taxon>
        <taxon>Legionella</taxon>
    </lineage>
</organism>
<evidence type="ECO:0000313" key="5">
    <source>
        <dbReference type="Proteomes" id="UP000287374"/>
    </source>
</evidence>
<dbReference type="RefSeq" id="WP_110141388.1">
    <property type="nucleotide sequence ID" value="NZ_QHJG01000003.1"/>
</dbReference>
<dbReference type="EMBL" id="QHJG01000003">
    <property type="protein sequence ID" value="PWY57141.1"/>
    <property type="molecule type" value="Genomic_DNA"/>
</dbReference>
<name>A0A317U7I8_9GAMM</name>